<dbReference type="Proteomes" id="UP000251540">
    <property type="component" value="Unassembled WGS sequence"/>
</dbReference>
<protein>
    <recommendedName>
        <fullName evidence="1">Predicted DNA-binding protein ribbon-helix-helix domain-containing protein</fullName>
    </recommendedName>
</protein>
<organism evidence="3 4">
    <name type="scientific">Salmonella enterica I</name>
    <dbReference type="NCBI Taxonomy" id="59201"/>
    <lineage>
        <taxon>Bacteria</taxon>
        <taxon>Pseudomonadati</taxon>
        <taxon>Pseudomonadota</taxon>
        <taxon>Gammaproteobacteria</taxon>
        <taxon>Enterobacterales</taxon>
        <taxon>Enterobacteriaceae</taxon>
        <taxon>Salmonella</taxon>
    </lineage>
</organism>
<gene>
    <name evidence="3" type="ORF">DAX73_27330</name>
    <name evidence="2" type="ORF">DAX92_27680</name>
</gene>
<reference evidence="4 5" key="1">
    <citation type="submission" date="2018-04" db="EMBL/GenBank/DDBJ databases">
        <title>Whole genome sequencing of Salmonella enterica.</title>
        <authorList>
            <person name="Bell R."/>
        </authorList>
    </citation>
    <scope>NUCLEOTIDE SEQUENCE [LARGE SCALE GENOMIC DNA]</scope>
    <source>
        <strain evidence="2 5">CFSAN058609</strain>
        <strain evidence="3 4">CFSAN058610</strain>
    </source>
</reference>
<sequence>MTIPKSRLLDEAIADLLKKHGVTVPADDRR</sequence>
<evidence type="ECO:0000313" key="2">
    <source>
        <dbReference type="EMBL" id="PUF26032.1"/>
    </source>
</evidence>
<name>A0A7Z1Q7K7_SALET</name>
<evidence type="ECO:0000313" key="3">
    <source>
        <dbReference type="EMBL" id="PUF50708.1"/>
    </source>
</evidence>
<comment type="caution">
    <text evidence="3">The sequence shown here is derived from an EMBL/GenBank/DDBJ whole genome shotgun (WGS) entry which is preliminary data.</text>
</comment>
<evidence type="ECO:0000313" key="5">
    <source>
        <dbReference type="Proteomes" id="UP000251540"/>
    </source>
</evidence>
<dbReference type="RefSeq" id="WP_154708187.1">
    <property type="nucleotide sequence ID" value="NZ_QARO01000056.1"/>
</dbReference>
<accession>A0A7Z1Q7K7</accession>
<feature type="domain" description="Predicted DNA-binding protein ribbon-helix-helix" evidence="1">
    <location>
        <begin position="3"/>
        <end position="20"/>
    </location>
</feature>
<dbReference type="Pfam" id="PF12651">
    <property type="entry name" value="RHH_3"/>
    <property type="match status" value="1"/>
</dbReference>
<dbReference type="EMBL" id="QARO01000056">
    <property type="protein sequence ID" value="PUF50708.1"/>
    <property type="molecule type" value="Genomic_DNA"/>
</dbReference>
<dbReference type="AlphaFoldDB" id="A0A7Z1Q7K7"/>
<dbReference type="InterPro" id="IPR038733">
    <property type="entry name" value="Predicted_DNA_bind_prot_RHH"/>
</dbReference>
<proteinExistence type="predicted"/>
<evidence type="ECO:0000259" key="1">
    <source>
        <dbReference type="Pfam" id="PF12651"/>
    </source>
</evidence>
<dbReference type="Proteomes" id="UP000251351">
    <property type="component" value="Unassembled WGS sequence"/>
</dbReference>
<evidence type="ECO:0000313" key="4">
    <source>
        <dbReference type="Proteomes" id="UP000251351"/>
    </source>
</evidence>
<dbReference type="EMBL" id="QARP01000068">
    <property type="protein sequence ID" value="PUF26032.1"/>
    <property type="molecule type" value="Genomic_DNA"/>
</dbReference>